<dbReference type="GO" id="GO:0003735">
    <property type="term" value="F:structural constituent of ribosome"/>
    <property type="evidence" value="ECO:0007669"/>
    <property type="project" value="InterPro"/>
</dbReference>
<keyword evidence="6 9" id="KW-0687">Ribonucleoprotein</keyword>
<dbReference type="InterPro" id="IPR009068">
    <property type="entry name" value="uS15_NS1_RNA-bd_sf"/>
</dbReference>
<evidence type="ECO:0000256" key="8">
    <source>
        <dbReference type="ARBA" id="ARBA00035528"/>
    </source>
</evidence>
<sequence>MLRKSVGPVRNYSSIYAKVVAKRVEIKHDFHKIIKWVPPDYVKPWHPIRSCDLRPLQKTDPNWLKLEFRPFSDIIDKLPEEHRKLFTVEYGHRKDGVDVIMEDTLSQVKCHLFDTTSLPYKIARSTIRIRSLQDQFINHEMTLRSGGHRITCKELIEKRKKWLRRLRKADYKCFEWILDVLGIIFKPDYKNVFVQRRASINVLVHMLCNEIRDKKMKEYKNLLEYEKIPFLEMKLTTLNKIKEDESSINIPCSVDEDIAATKKMLDNLKKGSDAITIHPVAESSRLITS</sequence>
<dbReference type="Proteomes" id="UP000198287">
    <property type="component" value="Unassembled WGS sequence"/>
</dbReference>
<comment type="similarity">
    <text evidence="2 9">Belongs to the universal ribosomal protein uS15 family.</text>
</comment>
<evidence type="ECO:0000313" key="10">
    <source>
        <dbReference type="EMBL" id="OXA57673.1"/>
    </source>
</evidence>
<evidence type="ECO:0000256" key="5">
    <source>
        <dbReference type="ARBA" id="ARBA00023128"/>
    </source>
</evidence>
<dbReference type="PANTHER" id="PTHR46685:SF1">
    <property type="entry name" value="SMALL RIBOSOMAL SUBUNIT PROTEIN US15M"/>
    <property type="match status" value="1"/>
</dbReference>
<comment type="caution">
    <text evidence="10">The sequence shown here is derived from an EMBL/GenBank/DDBJ whole genome shotgun (WGS) entry which is preliminary data.</text>
</comment>
<dbReference type="GO" id="GO:0005763">
    <property type="term" value="C:mitochondrial small ribosomal subunit"/>
    <property type="evidence" value="ECO:0007669"/>
    <property type="project" value="TreeGrafter"/>
</dbReference>
<dbReference type="OMA" id="YGSMESK"/>
<evidence type="ECO:0000256" key="6">
    <source>
        <dbReference type="ARBA" id="ARBA00023274"/>
    </source>
</evidence>
<evidence type="ECO:0000256" key="1">
    <source>
        <dbReference type="ARBA" id="ARBA00004173"/>
    </source>
</evidence>
<keyword evidence="11" id="KW-1185">Reference proteome</keyword>
<dbReference type="EMBL" id="LNIX01000003">
    <property type="protein sequence ID" value="OXA57673.1"/>
    <property type="molecule type" value="Genomic_DNA"/>
</dbReference>
<proteinExistence type="inferred from homology"/>
<protein>
    <recommendedName>
        <fullName evidence="7">Small ribosomal subunit protein uS15m</fullName>
    </recommendedName>
    <alternativeName>
        <fullName evidence="8">28S ribosomal protein S15, mitochondrial</fullName>
    </alternativeName>
</protein>
<dbReference type="InterPro" id="IPR052137">
    <property type="entry name" value="uS15_ribosomal"/>
</dbReference>
<comment type="subcellular location">
    <subcellularLocation>
        <location evidence="1">Mitochondrion</location>
    </subcellularLocation>
</comment>
<dbReference type="OrthoDB" id="441444at2759"/>
<evidence type="ECO:0000313" key="11">
    <source>
        <dbReference type="Proteomes" id="UP000198287"/>
    </source>
</evidence>
<dbReference type="STRING" id="158441.A0A226EIX8"/>
<name>A0A226EIX8_FOLCA</name>
<dbReference type="GO" id="GO:0032543">
    <property type="term" value="P:mitochondrial translation"/>
    <property type="evidence" value="ECO:0007669"/>
    <property type="project" value="TreeGrafter"/>
</dbReference>
<evidence type="ECO:0000256" key="7">
    <source>
        <dbReference type="ARBA" id="ARBA00035249"/>
    </source>
</evidence>
<dbReference type="SUPFAM" id="SSF47060">
    <property type="entry name" value="S15/NS1 RNA-binding domain"/>
    <property type="match status" value="1"/>
</dbReference>
<keyword evidence="5" id="KW-0496">Mitochondrion</keyword>
<evidence type="ECO:0000256" key="9">
    <source>
        <dbReference type="RuleBase" id="RU003919"/>
    </source>
</evidence>
<gene>
    <name evidence="10" type="ORF">Fcan01_08523</name>
</gene>
<dbReference type="AlphaFoldDB" id="A0A226EIX8"/>
<accession>A0A226EIX8</accession>
<reference evidence="10 11" key="1">
    <citation type="submission" date="2015-12" db="EMBL/GenBank/DDBJ databases">
        <title>The genome of Folsomia candida.</title>
        <authorList>
            <person name="Faddeeva A."/>
            <person name="Derks M.F."/>
            <person name="Anvar Y."/>
            <person name="Smit S."/>
            <person name="Van Straalen N."/>
            <person name="Roelofs D."/>
        </authorList>
    </citation>
    <scope>NUCLEOTIDE SEQUENCE [LARGE SCALE GENOMIC DNA]</scope>
    <source>
        <strain evidence="10 11">VU population</strain>
        <tissue evidence="10">Whole body</tissue>
    </source>
</reference>
<keyword evidence="4 9" id="KW-0689">Ribosomal protein</keyword>
<dbReference type="SMART" id="SM01387">
    <property type="entry name" value="Ribosomal_S15"/>
    <property type="match status" value="1"/>
</dbReference>
<dbReference type="Gene3D" id="1.10.287.10">
    <property type="entry name" value="S15/NS1, RNA-binding"/>
    <property type="match status" value="1"/>
</dbReference>
<organism evidence="10 11">
    <name type="scientific">Folsomia candida</name>
    <name type="common">Springtail</name>
    <dbReference type="NCBI Taxonomy" id="158441"/>
    <lineage>
        <taxon>Eukaryota</taxon>
        <taxon>Metazoa</taxon>
        <taxon>Ecdysozoa</taxon>
        <taxon>Arthropoda</taxon>
        <taxon>Hexapoda</taxon>
        <taxon>Collembola</taxon>
        <taxon>Entomobryomorpha</taxon>
        <taxon>Isotomoidea</taxon>
        <taxon>Isotomidae</taxon>
        <taxon>Proisotominae</taxon>
        <taxon>Folsomia</taxon>
    </lineage>
</organism>
<dbReference type="PANTHER" id="PTHR46685">
    <property type="entry name" value="28S RIBOSOMAL PROTEIN S15, MITOCHONDRIAL"/>
    <property type="match status" value="1"/>
</dbReference>
<dbReference type="InterPro" id="IPR000589">
    <property type="entry name" value="Ribosomal_uS15"/>
</dbReference>
<dbReference type="GO" id="GO:0003723">
    <property type="term" value="F:RNA binding"/>
    <property type="evidence" value="ECO:0007669"/>
    <property type="project" value="TreeGrafter"/>
</dbReference>
<evidence type="ECO:0000256" key="4">
    <source>
        <dbReference type="ARBA" id="ARBA00022980"/>
    </source>
</evidence>
<dbReference type="Pfam" id="PF00312">
    <property type="entry name" value="Ribosomal_S15"/>
    <property type="match status" value="1"/>
</dbReference>
<evidence type="ECO:0000256" key="2">
    <source>
        <dbReference type="ARBA" id="ARBA00008434"/>
    </source>
</evidence>
<keyword evidence="3" id="KW-0809">Transit peptide</keyword>
<evidence type="ECO:0000256" key="3">
    <source>
        <dbReference type="ARBA" id="ARBA00022946"/>
    </source>
</evidence>